<feature type="transmembrane region" description="Helical" evidence="1">
    <location>
        <begin position="127"/>
        <end position="148"/>
    </location>
</feature>
<dbReference type="Pfam" id="PF07670">
    <property type="entry name" value="Gate"/>
    <property type="match status" value="1"/>
</dbReference>
<dbReference type="OrthoDB" id="1645614at2"/>
<feature type="transmembrane region" description="Helical" evidence="1">
    <location>
        <begin position="379"/>
        <end position="403"/>
    </location>
</feature>
<evidence type="ECO:0000313" key="4">
    <source>
        <dbReference type="Proteomes" id="UP000515847"/>
    </source>
</evidence>
<accession>A0A7G6E1K4</accession>
<feature type="transmembrane region" description="Helical" evidence="1">
    <location>
        <begin position="339"/>
        <end position="359"/>
    </location>
</feature>
<name>A0A7G6E1K4_THEFR</name>
<keyword evidence="1" id="KW-1133">Transmembrane helix</keyword>
<evidence type="ECO:0000259" key="2">
    <source>
        <dbReference type="Pfam" id="PF07670"/>
    </source>
</evidence>
<dbReference type="RefSeq" id="WP_034422866.1">
    <property type="nucleotide sequence ID" value="NZ_CP045798.1"/>
</dbReference>
<feature type="transmembrane region" description="Helical" evidence="1">
    <location>
        <begin position="12"/>
        <end position="31"/>
    </location>
</feature>
<keyword evidence="1" id="KW-0472">Membrane</keyword>
<dbReference type="AlphaFoldDB" id="A0A7G6E1K4"/>
<feature type="transmembrane region" description="Helical" evidence="1">
    <location>
        <begin position="85"/>
        <end position="106"/>
    </location>
</feature>
<dbReference type="KEGG" id="tfr:BR63_06305"/>
<evidence type="ECO:0000256" key="1">
    <source>
        <dbReference type="SAM" id="Phobius"/>
    </source>
</evidence>
<reference evidence="3 4" key="1">
    <citation type="journal article" date="2019" name="Front. Microbiol.">
        <title>Thermoanaerosceptrum fracticalcis gen. nov. sp. nov., a Novel Fumarate-Fermenting Microorganism From a Deep Fractured Carbonate Aquifer of the US Great Basin.</title>
        <authorList>
            <person name="Hamilton-Brehm S.D."/>
            <person name="Stewart L.E."/>
            <person name="Zavarin M."/>
            <person name="Caldwell M."/>
            <person name="Lawson P.A."/>
            <person name="Onstott T.C."/>
            <person name="Grzymski J."/>
            <person name="Neveux I."/>
            <person name="Lollar B.S."/>
            <person name="Russell C.E."/>
            <person name="Moser D.P."/>
        </authorList>
    </citation>
    <scope>NUCLEOTIDE SEQUENCE [LARGE SCALE GENOMIC DNA]</scope>
    <source>
        <strain evidence="3 4">DRI-13</strain>
    </source>
</reference>
<dbReference type="EMBL" id="CP045798">
    <property type="protein sequence ID" value="QNB45958.1"/>
    <property type="molecule type" value="Genomic_DNA"/>
</dbReference>
<dbReference type="InterPro" id="IPR011642">
    <property type="entry name" value="Gate_dom"/>
</dbReference>
<gene>
    <name evidence="3" type="ORF">BR63_06305</name>
</gene>
<organism evidence="3 4">
    <name type="scientific">Thermanaerosceptrum fracticalcis</name>
    <dbReference type="NCBI Taxonomy" id="1712410"/>
    <lineage>
        <taxon>Bacteria</taxon>
        <taxon>Bacillati</taxon>
        <taxon>Bacillota</taxon>
        <taxon>Clostridia</taxon>
        <taxon>Eubacteriales</taxon>
        <taxon>Peptococcaceae</taxon>
        <taxon>Thermanaerosceptrum</taxon>
    </lineage>
</organism>
<feature type="transmembrane region" description="Helical" evidence="1">
    <location>
        <begin position="223"/>
        <end position="248"/>
    </location>
</feature>
<feature type="transmembrane region" description="Helical" evidence="1">
    <location>
        <begin position="154"/>
        <end position="175"/>
    </location>
</feature>
<evidence type="ECO:0000313" key="3">
    <source>
        <dbReference type="EMBL" id="QNB45958.1"/>
    </source>
</evidence>
<proteinExistence type="predicted"/>
<keyword evidence="4" id="KW-1185">Reference proteome</keyword>
<protein>
    <submittedName>
        <fullName evidence="3">Sporulation integral membrane protein YlbJ</fullName>
    </submittedName>
</protein>
<keyword evidence="1" id="KW-0812">Transmembrane</keyword>
<sequence length="409" mass="44547">MLTLWLKIKRNILSLLYALGAVVLVSAMMIWPQQTYEGARFGLNIWLTILVPSLFPFFIIAEILLNLGVVNFLGVLLEPVMRPLFNLPGTASFVIAMGFTSGFPMGAVMTKRLCEEKCCTLAEGERLVAFTNNSSPLFILVAVAVGMFNNPGLGLVLAVSHYTANIILGIILGFLSPRTRVQSTGSGNIMLKSIRALLHVQRTRKPWGQLLGDSIRNSINTMALIGGFVIIFAVIIKVLTVSMLIRYLTSILILPLKMVGFDPSAGLALATGFFEMTLGLKESSLLASSIQEKAAVAGMLLGWSGLSIQAQVTSILSGSGILPYLYYWGRIFQSLLGGVLAYFLAATPLLLSQVSVPAFSWEVGQSNLVFTAFHHFTGAVYMLVFVLSALFILSLLVIIWDLIRRLVFS</sequence>
<feature type="transmembrane region" description="Helical" evidence="1">
    <location>
        <begin position="308"/>
        <end position="327"/>
    </location>
</feature>
<dbReference type="Proteomes" id="UP000515847">
    <property type="component" value="Chromosome"/>
</dbReference>
<feature type="domain" description="Nucleoside transporter/FeoB GTPase Gate" evidence="2">
    <location>
        <begin position="49"/>
        <end position="150"/>
    </location>
</feature>